<sequence length="492" mass="55689">MSNIKSKDIIKACLPRGQRDINSSELRLLRSIIDKISKVYESYGFEELSTPAFEYSDAIGKFLPDQDRPNAGVFSFLDDDEKWLSLRYDLTAPLARYVGENYDKITKPYKRFQVGSVWRNEKPGPGRFREFIQLDADIIGADNNLADSELIMLACDCMRVLGLDKNSYRIKVSNRKLLDSILQLIAVNEPINDARRLIILRAIDKLDRVGIVGVEKLLDAGRKDDSGDFTKGAELSPVSISKILDFLSIDNQDRKKFIIQADEIVNQTDTGQEAIKDLIEIDNLLEKLDYLDEISFDSSIVRGLEYYTGTIFEANLQFQTDNDKDLPIIGSIGGGGRYDNLISRFRKDQIGAVGFSIGISRLVTILQMAEFSSDKVKNGPILVLKMDNEYSYSYYQIAKDLRDSNISAEVYVGSSGMKAQMKYADKRRSPIVIIEGTVEREKGIVTIKNLIRGKEISKSIDSREDWIKNTDIQFEVNRAELVETISKLLKND</sequence>
<evidence type="ECO:0000259" key="12">
    <source>
        <dbReference type="PROSITE" id="PS50862"/>
    </source>
</evidence>
<evidence type="ECO:0000256" key="9">
    <source>
        <dbReference type="ARBA" id="ARBA00047639"/>
    </source>
</evidence>
<dbReference type="GO" id="GO:0004821">
    <property type="term" value="F:histidine-tRNA ligase activity"/>
    <property type="evidence" value="ECO:0007669"/>
    <property type="project" value="UniProtKB-UniRule"/>
</dbReference>
<accession>A0A368DQG6</accession>
<comment type="catalytic activity">
    <reaction evidence="9 10">
        <text>tRNA(His) + L-histidine + ATP = L-histidyl-tRNA(His) + AMP + diphosphate + H(+)</text>
        <dbReference type="Rhea" id="RHEA:17313"/>
        <dbReference type="Rhea" id="RHEA-COMP:9665"/>
        <dbReference type="Rhea" id="RHEA-COMP:9689"/>
        <dbReference type="ChEBI" id="CHEBI:15378"/>
        <dbReference type="ChEBI" id="CHEBI:30616"/>
        <dbReference type="ChEBI" id="CHEBI:33019"/>
        <dbReference type="ChEBI" id="CHEBI:57595"/>
        <dbReference type="ChEBI" id="CHEBI:78442"/>
        <dbReference type="ChEBI" id="CHEBI:78527"/>
        <dbReference type="ChEBI" id="CHEBI:456215"/>
        <dbReference type="EC" id="6.1.1.21"/>
    </reaction>
</comment>
<dbReference type="PANTHER" id="PTHR11476">
    <property type="entry name" value="HISTIDYL-TRNA SYNTHETASE"/>
    <property type="match status" value="1"/>
</dbReference>
<dbReference type="Proteomes" id="UP000253570">
    <property type="component" value="Unassembled WGS sequence"/>
</dbReference>
<evidence type="ECO:0000256" key="10">
    <source>
        <dbReference type="HAMAP-Rule" id="MF_00127"/>
    </source>
</evidence>
<dbReference type="GO" id="GO:0005524">
    <property type="term" value="F:ATP binding"/>
    <property type="evidence" value="ECO:0007669"/>
    <property type="project" value="UniProtKB-UniRule"/>
</dbReference>
<dbReference type="InterPro" id="IPR006195">
    <property type="entry name" value="aa-tRNA-synth_II"/>
</dbReference>
<dbReference type="HAMAP" id="MF_00127">
    <property type="entry name" value="His_tRNA_synth"/>
    <property type="match status" value="1"/>
</dbReference>
<dbReference type="PROSITE" id="PS50862">
    <property type="entry name" value="AA_TRNA_LIGASE_II"/>
    <property type="match status" value="1"/>
</dbReference>
<feature type="binding site" evidence="11">
    <location>
        <position position="137"/>
    </location>
    <ligand>
        <name>L-histidine</name>
        <dbReference type="ChEBI" id="CHEBI:57595"/>
    </ligand>
</feature>
<keyword evidence="7 10" id="KW-0648">Protein biosynthesis</keyword>
<comment type="caution">
    <text evidence="13">The sequence shown here is derived from an EMBL/GenBank/DDBJ whole genome shotgun (WGS) entry which is preliminary data.</text>
</comment>
<evidence type="ECO:0000256" key="1">
    <source>
        <dbReference type="ARBA" id="ARBA00008226"/>
    </source>
</evidence>
<comment type="subcellular location">
    <subcellularLocation>
        <location evidence="10">Cytoplasm</location>
    </subcellularLocation>
</comment>
<dbReference type="NCBIfam" id="TIGR00442">
    <property type="entry name" value="hisS"/>
    <property type="match status" value="1"/>
</dbReference>
<protein>
    <recommendedName>
        <fullName evidence="10">Histidine--tRNA ligase</fullName>
        <ecNumber evidence="10">6.1.1.21</ecNumber>
    </recommendedName>
    <alternativeName>
        <fullName evidence="10">Histidyl-tRNA synthetase</fullName>
        <shortName evidence="10">HisRS</shortName>
    </alternativeName>
</protein>
<dbReference type="Pfam" id="PF13393">
    <property type="entry name" value="tRNA-synt_His"/>
    <property type="match status" value="1"/>
</dbReference>
<dbReference type="InterPro" id="IPR045864">
    <property type="entry name" value="aa-tRNA-synth_II/BPL/LPL"/>
</dbReference>
<dbReference type="GO" id="GO:0006427">
    <property type="term" value="P:histidyl-tRNA aminoacylation"/>
    <property type="evidence" value="ECO:0007669"/>
    <property type="project" value="UniProtKB-UniRule"/>
</dbReference>
<keyword evidence="4 10" id="KW-0436">Ligase</keyword>
<dbReference type="InterPro" id="IPR004516">
    <property type="entry name" value="HisRS/HisZ"/>
</dbReference>
<dbReference type="InterPro" id="IPR036621">
    <property type="entry name" value="Anticodon-bd_dom_sf"/>
</dbReference>
<organism evidence="13 14">
    <name type="scientific">PS1 clade bacterium</name>
    <dbReference type="NCBI Taxonomy" id="2175152"/>
    <lineage>
        <taxon>Bacteria</taxon>
        <taxon>Pseudomonadati</taxon>
        <taxon>Pseudomonadota</taxon>
        <taxon>Alphaproteobacteria</taxon>
        <taxon>PS1 clade</taxon>
    </lineage>
</organism>
<evidence type="ECO:0000256" key="2">
    <source>
        <dbReference type="ARBA" id="ARBA00011738"/>
    </source>
</evidence>
<keyword evidence="3 10" id="KW-0963">Cytoplasm</keyword>
<dbReference type="PIRSF" id="PIRSF001549">
    <property type="entry name" value="His-tRNA_synth"/>
    <property type="match status" value="1"/>
</dbReference>
<dbReference type="SUPFAM" id="SSF52954">
    <property type="entry name" value="Class II aaRS ABD-related"/>
    <property type="match status" value="1"/>
</dbReference>
<comment type="subunit">
    <text evidence="2 10">Homodimer.</text>
</comment>
<dbReference type="InterPro" id="IPR004154">
    <property type="entry name" value="Anticodon-bd"/>
</dbReference>
<dbReference type="InterPro" id="IPR041715">
    <property type="entry name" value="HisRS-like_core"/>
</dbReference>
<evidence type="ECO:0000256" key="11">
    <source>
        <dbReference type="PIRSR" id="PIRSR001549-1"/>
    </source>
</evidence>
<evidence type="ECO:0000313" key="14">
    <source>
        <dbReference type="Proteomes" id="UP000253570"/>
    </source>
</evidence>
<dbReference type="EMBL" id="QOQD01000003">
    <property type="protein sequence ID" value="RCL74092.1"/>
    <property type="molecule type" value="Genomic_DNA"/>
</dbReference>
<dbReference type="EC" id="6.1.1.21" evidence="10"/>
<feature type="binding site" evidence="11">
    <location>
        <position position="133"/>
    </location>
    <ligand>
        <name>L-histidine</name>
        <dbReference type="ChEBI" id="CHEBI:57595"/>
    </ligand>
</feature>
<name>A0A368DQG6_9PROT</name>
<feature type="binding site" evidence="11">
    <location>
        <position position="302"/>
    </location>
    <ligand>
        <name>L-histidine</name>
        <dbReference type="ChEBI" id="CHEBI:57595"/>
    </ligand>
</feature>
<dbReference type="Pfam" id="PF03129">
    <property type="entry name" value="HGTP_anticodon"/>
    <property type="match status" value="1"/>
</dbReference>
<gene>
    <name evidence="10" type="primary">hisS</name>
    <name evidence="13" type="ORF">DBW71_01455</name>
</gene>
<keyword evidence="5 10" id="KW-0547">Nucleotide-binding</keyword>
<feature type="binding site" evidence="11">
    <location>
        <begin position="306"/>
        <end position="307"/>
    </location>
    <ligand>
        <name>L-histidine</name>
        <dbReference type="ChEBI" id="CHEBI:57595"/>
    </ligand>
</feature>
<evidence type="ECO:0000313" key="13">
    <source>
        <dbReference type="EMBL" id="RCL74092.1"/>
    </source>
</evidence>
<dbReference type="GO" id="GO:0005737">
    <property type="term" value="C:cytoplasm"/>
    <property type="evidence" value="ECO:0007669"/>
    <property type="project" value="UniProtKB-SubCell"/>
</dbReference>
<feature type="domain" description="Aminoacyl-transfer RNA synthetases class-II family profile" evidence="12">
    <location>
        <begin position="16"/>
        <end position="380"/>
    </location>
</feature>
<dbReference type="Gene3D" id="3.40.50.800">
    <property type="entry name" value="Anticodon-binding domain"/>
    <property type="match status" value="1"/>
</dbReference>
<evidence type="ECO:0000256" key="8">
    <source>
        <dbReference type="ARBA" id="ARBA00023146"/>
    </source>
</evidence>
<dbReference type="PANTHER" id="PTHR11476:SF7">
    <property type="entry name" value="HISTIDINE--TRNA LIGASE"/>
    <property type="match status" value="1"/>
</dbReference>
<dbReference type="InterPro" id="IPR015807">
    <property type="entry name" value="His-tRNA-ligase"/>
</dbReference>
<dbReference type="CDD" id="cd00773">
    <property type="entry name" value="HisRS-like_core"/>
    <property type="match status" value="1"/>
</dbReference>
<dbReference type="Gene3D" id="3.30.930.10">
    <property type="entry name" value="Bira Bifunctional Protein, Domain 2"/>
    <property type="match status" value="1"/>
</dbReference>
<reference evidence="13 14" key="1">
    <citation type="journal article" date="2018" name="Microbiome">
        <title>Fine metagenomic profile of the Mediterranean stratified and mixed water columns revealed by assembly and recruitment.</title>
        <authorList>
            <person name="Haro-Moreno J.M."/>
            <person name="Lopez-Perez M."/>
            <person name="De La Torre J.R."/>
            <person name="Picazo A."/>
            <person name="Camacho A."/>
            <person name="Rodriguez-Valera F."/>
        </authorList>
    </citation>
    <scope>NUCLEOTIDE SEQUENCE [LARGE SCALE GENOMIC DNA]</scope>
    <source>
        <strain evidence="13">MED-G57</strain>
    </source>
</reference>
<evidence type="ECO:0000256" key="4">
    <source>
        <dbReference type="ARBA" id="ARBA00022598"/>
    </source>
</evidence>
<comment type="similarity">
    <text evidence="1 10">Belongs to the class-II aminoacyl-tRNA synthetase family.</text>
</comment>
<dbReference type="AlphaFoldDB" id="A0A368DQG6"/>
<evidence type="ECO:0000256" key="3">
    <source>
        <dbReference type="ARBA" id="ARBA00022490"/>
    </source>
</evidence>
<evidence type="ECO:0000256" key="5">
    <source>
        <dbReference type="ARBA" id="ARBA00022741"/>
    </source>
</evidence>
<evidence type="ECO:0000256" key="6">
    <source>
        <dbReference type="ARBA" id="ARBA00022840"/>
    </source>
</evidence>
<dbReference type="SUPFAM" id="SSF55681">
    <property type="entry name" value="Class II aaRS and biotin synthetases"/>
    <property type="match status" value="1"/>
</dbReference>
<keyword evidence="6 10" id="KW-0067">ATP-binding</keyword>
<evidence type="ECO:0000256" key="7">
    <source>
        <dbReference type="ARBA" id="ARBA00022917"/>
    </source>
</evidence>
<feature type="binding site" evidence="11">
    <location>
        <position position="119"/>
    </location>
    <ligand>
        <name>L-histidine</name>
        <dbReference type="ChEBI" id="CHEBI:57595"/>
    </ligand>
</feature>
<proteinExistence type="inferred from homology"/>
<feature type="binding site" evidence="11">
    <location>
        <begin position="89"/>
        <end position="91"/>
    </location>
    <ligand>
        <name>L-histidine</name>
        <dbReference type="ChEBI" id="CHEBI:57595"/>
    </ligand>
</feature>
<keyword evidence="8 10" id="KW-0030">Aminoacyl-tRNA synthetase</keyword>